<dbReference type="InterPro" id="IPR002376">
    <property type="entry name" value="Formyl_transf_N"/>
</dbReference>
<comment type="similarity">
    <text evidence="4">Belongs to the GART family.</text>
</comment>
<evidence type="ECO:0000256" key="4">
    <source>
        <dbReference type="HAMAP-Rule" id="MF_01930"/>
    </source>
</evidence>
<sequence length="195" mass="20503">MRIVVLVSGSGTNLQAVIDAAASGELAVDIASVGSDVPGCGGLKRAEAAGITTFAVPLEKGATPNRRAAWNRELCKTISAYEPHLVVSSGFMRILSAEFLETIGVPVINTHPALLPSFPGAHGVRDALTHGVKITGCTVHQVDSGVDTGPILAQAAVNVLENDDEDSLHERIKAEERRLLVQVLADIADRRIQLS</sequence>
<evidence type="ECO:0000259" key="5">
    <source>
        <dbReference type="Pfam" id="PF00551"/>
    </source>
</evidence>
<keyword evidence="7" id="KW-1185">Reference proteome</keyword>
<feature type="domain" description="Formyl transferase N-terminal" evidence="5">
    <location>
        <begin position="1"/>
        <end position="184"/>
    </location>
</feature>
<comment type="caution">
    <text evidence="6">The sequence shown here is derived from an EMBL/GenBank/DDBJ whole genome shotgun (WGS) entry which is preliminary data.</text>
</comment>
<dbReference type="HAMAP" id="MF_01930">
    <property type="entry name" value="PurN"/>
    <property type="match status" value="1"/>
</dbReference>
<dbReference type="InterPro" id="IPR036477">
    <property type="entry name" value="Formyl_transf_N_sf"/>
</dbReference>
<dbReference type="Gene3D" id="3.40.50.170">
    <property type="entry name" value="Formyl transferase, N-terminal domain"/>
    <property type="match status" value="1"/>
</dbReference>
<dbReference type="CDD" id="cd08645">
    <property type="entry name" value="FMT_core_GART"/>
    <property type="match status" value="1"/>
</dbReference>
<dbReference type="EC" id="2.1.2.2" evidence="4"/>
<dbReference type="EMBL" id="BAABLW010000007">
    <property type="protein sequence ID" value="GAA4917993.1"/>
    <property type="molecule type" value="Genomic_DNA"/>
</dbReference>
<reference evidence="7" key="1">
    <citation type="journal article" date="2019" name="Int. J. Syst. Evol. Microbiol.">
        <title>The Global Catalogue of Microorganisms (GCM) 10K type strain sequencing project: providing services to taxonomists for standard genome sequencing and annotation.</title>
        <authorList>
            <consortium name="The Broad Institute Genomics Platform"/>
            <consortium name="The Broad Institute Genome Sequencing Center for Infectious Disease"/>
            <person name="Wu L."/>
            <person name="Ma J."/>
        </authorList>
    </citation>
    <scope>NUCLEOTIDE SEQUENCE [LARGE SCALE GENOMIC DNA]</scope>
    <source>
        <strain evidence="7">JCM 19129</strain>
    </source>
</reference>
<feature type="binding site" evidence="4">
    <location>
        <begin position="11"/>
        <end position="13"/>
    </location>
    <ligand>
        <name>N(1)-(5-phospho-beta-D-ribosyl)glycinamide</name>
        <dbReference type="ChEBI" id="CHEBI:143788"/>
    </ligand>
</feature>
<proteinExistence type="inferred from homology"/>
<keyword evidence="2 4" id="KW-0808">Transferase</keyword>
<evidence type="ECO:0000256" key="3">
    <source>
        <dbReference type="ARBA" id="ARBA00022755"/>
    </source>
</evidence>
<accession>A0ABP9FV81</accession>
<dbReference type="RefSeq" id="WP_345477146.1">
    <property type="nucleotide sequence ID" value="NZ_BAABLW010000007.1"/>
</dbReference>
<dbReference type="Pfam" id="PF00551">
    <property type="entry name" value="Formyl_trans_N"/>
    <property type="match status" value="1"/>
</dbReference>
<feature type="binding site" evidence="4">
    <location>
        <position position="109"/>
    </location>
    <ligand>
        <name>(6R)-10-formyltetrahydrofolate</name>
        <dbReference type="ChEBI" id="CHEBI:195366"/>
    </ligand>
</feature>
<evidence type="ECO:0000256" key="1">
    <source>
        <dbReference type="ARBA" id="ARBA00005054"/>
    </source>
</evidence>
<evidence type="ECO:0000313" key="7">
    <source>
        <dbReference type="Proteomes" id="UP001500368"/>
    </source>
</evidence>
<dbReference type="SUPFAM" id="SSF53328">
    <property type="entry name" value="Formyltransferase"/>
    <property type="match status" value="1"/>
</dbReference>
<feature type="site" description="Raises pKa of active site His" evidence="4">
    <location>
        <position position="147"/>
    </location>
</feature>
<evidence type="ECO:0000256" key="2">
    <source>
        <dbReference type="ARBA" id="ARBA00022679"/>
    </source>
</evidence>
<feature type="binding site" evidence="4">
    <location>
        <begin position="92"/>
        <end position="95"/>
    </location>
    <ligand>
        <name>(6R)-10-formyltetrahydrofolate</name>
        <dbReference type="ChEBI" id="CHEBI:195366"/>
    </ligand>
</feature>
<keyword evidence="3 4" id="KW-0658">Purine biosynthesis</keyword>
<gene>
    <name evidence="4 6" type="primary">purN</name>
    <name evidence="6" type="ORF">GCM10025790_11790</name>
</gene>
<comment type="function">
    <text evidence="4">Catalyzes the transfer of a formyl group from 10-formyltetrahydrofolate to 5-phospho-ribosyl-glycinamide (GAR), producing 5-phospho-ribosyl-N-formylglycinamide (FGAR) and tetrahydrofolate.</text>
</comment>
<feature type="binding site" evidence="4">
    <location>
        <position position="66"/>
    </location>
    <ligand>
        <name>(6R)-10-formyltetrahydrofolate</name>
        <dbReference type="ChEBI" id="CHEBI:195366"/>
    </ligand>
</feature>
<dbReference type="PANTHER" id="PTHR43369">
    <property type="entry name" value="PHOSPHORIBOSYLGLYCINAMIDE FORMYLTRANSFERASE"/>
    <property type="match status" value="1"/>
</dbReference>
<evidence type="ECO:0000313" key="6">
    <source>
        <dbReference type="EMBL" id="GAA4917993.1"/>
    </source>
</evidence>
<dbReference type="InterPro" id="IPR004607">
    <property type="entry name" value="GART"/>
</dbReference>
<organism evidence="6 7">
    <name type="scientific">Nesterenkonia rhizosphaerae</name>
    <dbReference type="NCBI Taxonomy" id="1348272"/>
    <lineage>
        <taxon>Bacteria</taxon>
        <taxon>Bacillati</taxon>
        <taxon>Actinomycetota</taxon>
        <taxon>Actinomycetes</taxon>
        <taxon>Micrococcales</taxon>
        <taxon>Micrococcaceae</taxon>
        <taxon>Nesterenkonia</taxon>
    </lineage>
</organism>
<dbReference type="PANTHER" id="PTHR43369:SF2">
    <property type="entry name" value="PHOSPHORIBOSYLGLYCINAMIDE FORMYLTRANSFERASE"/>
    <property type="match status" value="1"/>
</dbReference>
<name>A0ABP9FV81_9MICC</name>
<comment type="pathway">
    <text evidence="1 4">Purine metabolism; IMP biosynthesis via de novo pathway; N(2)-formyl-N(1)-(5-phospho-D-ribosyl)glycinamide from N(1)-(5-phospho-D-ribosyl)glycinamide (10-formyl THF route): step 1/1.</text>
</comment>
<protein>
    <recommendedName>
        <fullName evidence="4">Phosphoribosylglycinamide formyltransferase</fullName>
        <ecNumber evidence="4">2.1.2.2</ecNumber>
    </recommendedName>
    <alternativeName>
        <fullName evidence="4">5'-phosphoribosylglycinamide transformylase</fullName>
    </alternativeName>
    <alternativeName>
        <fullName evidence="4">GAR transformylase</fullName>
        <shortName evidence="4">GART</shortName>
    </alternativeName>
</protein>
<feature type="active site" description="Proton donor" evidence="4">
    <location>
        <position position="111"/>
    </location>
</feature>
<dbReference type="Proteomes" id="UP001500368">
    <property type="component" value="Unassembled WGS sequence"/>
</dbReference>
<comment type="catalytic activity">
    <reaction evidence="4">
        <text>N(1)-(5-phospho-beta-D-ribosyl)glycinamide + (6R)-10-formyltetrahydrofolate = N(2)-formyl-N(1)-(5-phospho-beta-D-ribosyl)glycinamide + (6S)-5,6,7,8-tetrahydrofolate + H(+)</text>
        <dbReference type="Rhea" id="RHEA:15053"/>
        <dbReference type="ChEBI" id="CHEBI:15378"/>
        <dbReference type="ChEBI" id="CHEBI:57453"/>
        <dbReference type="ChEBI" id="CHEBI:143788"/>
        <dbReference type="ChEBI" id="CHEBI:147286"/>
        <dbReference type="ChEBI" id="CHEBI:195366"/>
        <dbReference type="EC" id="2.1.2.2"/>
    </reaction>
</comment>
<dbReference type="NCBIfam" id="TIGR00639">
    <property type="entry name" value="PurN"/>
    <property type="match status" value="1"/>
</dbReference>